<feature type="transmembrane region" description="Helical" evidence="9">
    <location>
        <begin position="21"/>
        <end position="50"/>
    </location>
</feature>
<evidence type="ECO:0000256" key="5">
    <source>
        <dbReference type="ARBA" id="ARBA00022519"/>
    </source>
</evidence>
<gene>
    <name evidence="11" type="ORF">IFJ97_01115</name>
</gene>
<dbReference type="GO" id="GO:0140359">
    <property type="term" value="F:ABC-type transporter activity"/>
    <property type="evidence" value="ECO:0007669"/>
    <property type="project" value="InterPro"/>
</dbReference>
<keyword evidence="8 9" id="KW-0472">Membrane</keyword>
<feature type="transmembrane region" description="Helical" evidence="9">
    <location>
        <begin position="228"/>
        <end position="247"/>
    </location>
</feature>
<reference evidence="11 12" key="1">
    <citation type="submission" date="2020-08" db="EMBL/GenBank/DDBJ databases">
        <title>Acidobacteriota in marine sediments use diverse sulfur dissimilation pathways.</title>
        <authorList>
            <person name="Wasmund K."/>
        </authorList>
    </citation>
    <scope>NUCLEOTIDE SEQUENCE [LARGE SCALE GENOMIC DNA]</scope>
    <source>
        <strain evidence="11">MAG AM3-A</strain>
    </source>
</reference>
<dbReference type="GO" id="GO:0043190">
    <property type="term" value="C:ATP-binding cassette (ABC) transporter complex"/>
    <property type="evidence" value="ECO:0007669"/>
    <property type="project" value="InterPro"/>
</dbReference>
<comment type="caution">
    <text evidence="11">The sequence shown here is derived from an EMBL/GenBank/DDBJ whole genome shotgun (WGS) entry which is preliminary data.</text>
</comment>
<keyword evidence="4 9" id="KW-1003">Cell membrane</keyword>
<protein>
    <recommendedName>
        <fullName evidence="9">Transport permease protein</fullName>
    </recommendedName>
</protein>
<comment type="similarity">
    <text evidence="2 9">Belongs to the ABC-2 integral membrane protein family.</text>
</comment>
<name>A0A8J7CE83_9BACT</name>
<feature type="transmembrane region" description="Helical" evidence="9">
    <location>
        <begin position="103"/>
        <end position="127"/>
    </location>
</feature>
<comment type="subcellular location">
    <subcellularLocation>
        <location evidence="1">Cell inner membrane</location>
        <topology evidence="1">Multi-pass membrane protein</topology>
    </subcellularLocation>
    <subcellularLocation>
        <location evidence="9">Cell membrane</location>
        <topology evidence="9">Multi-pass membrane protein</topology>
    </subcellularLocation>
</comment>
<evidence type="ECO:0000256" key="8">
    <source>
        <dbReference type="ARBA" id="ARBA00023136"/>
    </source>
</evidence>
<evidence type="ECO:0000313" key="11">
    <source>
        <dbReference type="EMBL" id="MBD3869942.1"/>
    </source>
</evidence>
<dbReference type="PANTHER" id="PTHR30413">
    <property type="entry name" value="INNER MEMBRANE TRANSPORT PERMEASE"/>
    <property type="match status" value="1"/>
</dbReference>
<dbReference type="PRINTS" id="PR00164">
    <property type="entry name" value="ABC2TRNSPORT"/>
</dbReference>
<dbReference type="PROSITE" id="PS51012">
    <property type="entry name" value="ABC_TM2"/>
    <property type="match status" value="1"/>
</dbReference>
<keyword evidence="7 9" id="KW-1133">Transmembrane helix</keyword>
<dbReference type="InterPro" id="IPR013525">
    <property type="entry name" value="ABC2_TM"/>
</dbReference>
<evidence type="ECO:0000256" key="9">
    <source>
        <dbReference type="RuleBase" id="RU361157"/>
    </source>
</evidence>
<feature type="transmembrane region" description="Helical" evidence="9">
    <location>
        <begin position="62"/>
        <end position="82"/>
    </location>
</feature>
<evidence type="ECO:0000256" key="4">
    <source>
        <dbReference type="ARBA" id="ARBA00022475"/>
    </source>
</evidence>
<keyword evidence="6 9" id="KW-0812">Transmembrane</keyword>
<evidence type="ECO:0000256" key="3">
    <source>
        <dbReference type="ARBA" id="ARBA00022448"/>
    </source>
</evidence>
<accession>A0A8J7CE83</accession>
<dbReference type="Proteomes" id="UP000598633">
    <property type="component" value="Unassembled WGS sequence"/>
</dbReference>
<dbReference type="AlphaFoldDB" id="A0A8J7CE83"/>
<dbReference type="GO" id="GO:0015920">
    <property type="term" value="P:lipopolysaccharide transport"/>
    <property type="evidence" value="ECO:0007669"/>
    <property type="project" value="TreeGrafter"/>
</dbReference>
<dbReference type="InterPro" id="IPR000412">
    <property type="entry name" value="ABC_2_transport"/>
</dbReference>
<dbReference type="Pfam" id="PF01061">
    <property type="entry name" value="ABC2_membrane"/>
    <property type="match status" value="1"/>
</dbReference>
<dbReference type="PANTHER" id="PTHR30413:SF8">
    <property type="entry name" value="TRANSPORT PERMEASE PROTEIN"/>
    <property type="match status" value="1"/>
</dbReference>
<dbReference type="EMBL" id="JACXWA010000014">
    <property type="protein sequence ID" value="MBD3869942.1"/>
    <property type="molecule type" value="Genomic_DNA"/>
</dbReference>
<evidence type="ECO:0000256" key="2">
    <source>
        <dbReference type="ARBA" id="ARBA00007783"/>
    </source>
</evidence>
<feature type="transmembrane region" description="Helical" evidence="9">
    <location>
        <begin position="173"/>
        <end position="192"/>
    </location>
</feature>
<keyword evidence="3 9" id="KW-0813">Transport</keyword>
<evidence type="ECO:0000256" key="6">
    <source>
        <dbReference type="ARBA" id="ARBA00022692"/>
    </source>
</evidence>
<sequence>MLRHSLFLLGEFTRRDFKGRYAGSVMGFLWSFVQPLWSLALFTFLFSTIMKVSPGIGERTENFAIFLFCGLLPWMAVQEGIIRATTSITENATLVKKMSFPSGLLVWAVVLAALLHEAIALGLFMVVLGVTGQLSLSGLWILLIAVPLQIALTAGVGFLAAAINVFFRDTAQISSMLLQGWFYLTPIVYPLGLVPERFGKYLALNPLTALVTLYREALLGGTMPPVGTLIPLLITSALALVIGIVVFRRLKPVFADEI</sequence>
<evidence type="ECO:0000313" key="12">
    <source>
        <dbReference type="Proteomes" id="UP000598633"/>
    </source>
</evidence>
<proteinExistence type="inferred from homology"/>
<dbReference type="InterPro" id="IPR047817">
    <property type="entry name" value="ABC2_TM_bact-type"/>
</dbReference>
<keyword evidence="5" id="KW-0997">Cell inner membrane</keyword>
<evidence type="ECO:0000256" key="7">
    <source>
        <dbReference type="ARBA" id="ARBA00022989"/>
    </source>
</evidence>
<evidence type="ECO:0000259" key="10">
    <source>
        <dbReference type="PROSITE" id="PS51012"/>
    </source>
</evidence>
<feature type="transmembrane region" description="Helical" evidence="9">
    <location>
        <begin position="139"/>
        <end position="166"/>
    </location>
</feature>
<organism evidence="11 12">
    <name type="scientific">Candidatus Sulfomarinibacter kjeldsenii</name>
    <dbReference type="NCBI Taxonomy" id="2885994"/>
    <lineage>
        <taxon>Bacteria</taxon>
        <taxon>Pseudomonadati</taxon>
        <taxon>Acidobacteriota</taxon>
        <taxon>Thermoanaerobaculia</taxon>
        <taxon>Thermoanaerobaculales</taxon>
        <taxon>Candidatus Sulfomarinibacteraceae</taxon>
        <taxon>Candidatus Sulfomarinibacter</taxon>
    </lineage>
</organism>
<evidence type="ECO:0000256" key="1">
    <source>
        <dbReference type="ARBA" id="ARBA00004429"/>
    </source>
</evidence>
<feature type="domain" description="ABC transmembrane type-2" evidence="10">
    <location>
        <begin position="26"/>
        <end position="250"/>
    </location>
</feature>